<dbReference type="AlphaFoldDB" id="A0A5B7HZB5"/>
<evidence type="ECO:0000256" key="1">
    <source>
        <dbReference type="SAM" id="MobiDB-lite"/>
    </source>
</evidence>
<keyword evidence="3" id="KW-1185">Reference proteome</keyword>
<gene>
    <name evidence="2" type="ORF">E2C01_068393</name>
</gene>
<proteinExistence type="predicted"/>
<name>A0A5B7HZB5_PORTR</name>
<reference evidence="2 3" key="1">
    <citation type="submission" date="2019-05" db="EMBL/GenBank/DDBJ databases">
        <title>Another draft genome of Portunus trituberculatus and its Hox gene families provides insights of decapod evolution.</title>
        <authorList>
            <person name="Jeong J.-H."/>
            <person name="Song I."/>
            <person name="Kim S."/>
            <person name="Choi T."/>
            <person name="Kim D."/>
            <person name="Ryu S."/>
            <person name="Kim W."/>
        </authorList>
    </citation>
    <scope>NUCLEOTIDE SEQUENCE [LARGE SCALE GENOMIC DNA]</scope>
    <source>
        <tissue evidence="2">Muscle</tissue>
    </source>
</reference>
<accession>A0A5B7HZB5</accession>
<dbReference type="Proteomes" id="UP000324222">
    <property type="component" value="Unassembled WGS sequence"/>
</dbReference>
<dbReference type="EMBL" id="VSRR010038119">
    <property type="protein sequence ID" value="MPC74048.1"/>
    <property type="molecule type" value="Genomic_DNA"/>
</dbReference>
<evidence type="ECO:0000313" key="3">
    <source>
        <dbReference type="Proteomes" id="UP000324222"/>
    </source>
</evidence>
<organism evidence="2 3">
    <name type="scientific">Portunus trituberculatus</name>
    <name type="common">Swimming crab</name>
    <name type="synonym">Neptunus trituberculatus</name>
    <dbReference type="NCBI Taxonomy" id="210409"/>
    <lineage>
        <taxon>Eukaryota</taxon>
        <taxon>Metazoa</taxon>
        <taxon>Ecdysozoa</taxon>
        <taxon>Arthropoda</taxon>
        <taxon>Crustacea</taxon>
        <taxon>Multicrustacea</taxon>
        <taxon>Malacostraca</taxon>
        <taxon>Eumalacostraca</taxon>
        <taxon>Eucarida</taxon>
        <taxon>Decapoda</taxon>
        <taxon>Pleocyemata</taxon>
        <taxon>Brachyura</taxon>
        <taxon>Eubrachyura</taxon>
        <taxon>Portunoidea</taxon>
        <taxon>Portunidae</taxon>
        <taxon>Portuninae</taxon>
        <taxon>Portunus</taxon>
    </lineage>
</organism>
<feature type="region of interest" description="Disordered" evidence="1">
    <location>
        <begin position="13"/>
        <end position="46"/>
    </location>
</feature>
<feature type="region of interest" description="Disordered" evidence="1">
    <location>
        <begin position="78"/>
        <end position="100"/>
    </location>
</feature>
<evidence type="ECO:0000313" key="2">
    <source>
        <dbReference type="EMBL" id="MPC74048.1"/>
    </source>
</evidence>
<protein>
    <submittedName>
        <fullName evidence="2">Uncharacterized protein</fullName>
    </submittedName>
</protein>
<comment type="caution">
    <text evidence="2">The sequence shown here is derived from an EMBL/GenBank/DDBJ whole genome shotgun (WGS) entry which is preliminary data.</text>
</comment>
<sequence length="100" mass="11200">MNIKGCRHIAITAPRPGYLPSSVHPASQPPSSRDKTGPRTPPLRLPASETLWPVIDTREPNYFSLFLRYGFLPAWGESTINNRKPSHRPALHSHNTQPPL</sequence>